<dbReference type="PANTHER" id="PTHR44591:SF20">
    <property type="entry name" value="PROTEIN PILH"/>
    <property type="match status" value="1"/>
</dbReference>
<proteinExistence type="predicted"/>
<feature type="modified residue" description="4-aspartylphosphate" evidence="2">
    <location>
        <position position="52"/>
    </location>
</feature>
<dbReference type="PROSITE" id="PS50110">
    <property type="entry name" value="RESPONSE_REGULATORY"/>
    <property type="match status" value="1"/>
</dbReference>
<sequence length="127" mass="13822">MARILIVDDSPSQLMGILRIVEKLGHETFTATDGASGVEAAKSVLPDLILMDVVMPNLNGFQATRTLKREATTQHIPVILVTTKDQDTDRLWGMRQGAKAYITKPFTEDDLSEVIAQVFSAEAPPAA</sequence>
<dbReference type="STRING" id="405444.ABB26_16270"/>
<dbReference type="OrthoDB" id="9800897at2"/>
<dbReference type="SUPFAM" id="SSF52172">
    <property type="entry name" value="CheY-like"/>
    <property type="match status" value="1"/>
</dbReference>
<evidence type="ECO:0000313" key="4">
    <source>
        <dbReference type="EMBL" id="KRG62527.1"/>
    </source>
</evidence>
<dbReference type="PATRIC" id="fig|405444.3.peg.2506"/>
<dbReference type="RefSeq" id="WP_057635756.1">
    <property type="nucleotide sequence ID" value="NZ_LDJI01000031.1"/>
</dbReference>
<dbReference type="AlphaFoldDB" id="A0A0R0BXZ7"/>
<organism evidence="4 5">
    <name type="scientific">Stenotrophomonas humi</name>
    <dbReference type="NCBI Taxonomy" id="405444"/>
    <lineage>
        <taxon>Bacteria</taxon>
        <taxon>Pseudomonadati</taxon>
        <taxon>Pseudomonadota</taxon>
        <taxon>Gammaproteobacteria</taxon>
        <taxon>Lysobacterales</taxon>
        <taxon>Lysobacteraceae</taxon>
        <taxon>Stenotrophomonas</taxon>
    </lineage>
</organism>
<gene>
    <name evidence="4" type="ORF">ABB26_16270</name>
</gene>
<evidence type="ECO:0000313" key="5">
    <source>
        <dbReference type="Proteomes" id="UP000050864"/>
    </source>
</evidence>
<dbReference type="SMART" id="SM00448">
    <property type="entry name" value="REC"/>
    <property type="match status" value="1"/>
</dbReference>
<dbReference type="InterPro" id="IPR011006">
    <property type="entry name" value="CheY-like_superfamily"/>
</dbReference>
<dbReference type="Gene3D" id="3.40.50.2300">
    <property type="match status" value="1"/>
</dbReference>
<dbReference type="PANTHER" id="PTHR44591">
    <property type="entry name" value="STRESS RESPONSE REGULATOR PROTEIN 1"/>
    <property type="match status" value="1"/>
</dbReference>
<keyword evidence="5" id="KW-1185">Reference proteome</keyword>
<dbReference type="InterPro" id="IPR001789">
    <property type="entry name" value="Sig_transdc_resp-reg_receiver"/>
</dbReference>
<comment type="caution">
    <text evidence="4">The sequence shown here is derived from an EMBL/GenBank/DDBJ whole genome shotgun (WGS) entry which is preliminary data.</text>
</comment>
<dbReference type="Proteomes" id="UP000050864">
    <property type="component" value="Unassembled WGS sequence"/>
</dbReference>
<keyword evidence="1 2" id="KW-0597">Phosphoprotein</keyword>
<evidence type="ECO:0000256" key="1">
    <source>
        <dbReference type="ARBA" id="ARBA00022553"/>
    </source>
</evidence>
<feature type="domain" description="Response regulatory" evidence="3">
    <location>
        <begin position="3"/>
        <end position="119"/>
    </location>
</feature>
<evidence type="ECO:0000259" key="3">
    <source>
        <dbReference type="PROSITE" id="PS50110"/>
    </source>
</evidence>
<dbReference type="EMBL" id="LDJI01000031">
    <property type="protein sequence ID" value="KRG62527.1"/>
    <property type="molecule type" value="Genomic_DNA"/>
</dbReference>
<dbReference type="GO" id="GO:0000160">
    <property type="term" value="P:phosphorelay signal transduction system"/>
    <property type="evidence" value="ECO:0007669"/>
    <property type="project" value="InterPro"/>
</dbReference>
<reference evidence="4 5" key="1">
    <citation type="submission" date="2015-05" db="EMBL/GenBank/DDBJ databases">
        <title>Genome sequencing and analysis of members of genus Stenotrophomonas.</title>
        <authorList>
            <person name="Patil P.P."/>
            <person name="Midha S."/>
            <person name="Patil P.B."/>
        </authorList>
    </citation>
    <scope>NUCLEOTIDE SEQUENCE [LARGE SCALE GENOMIC DNA]</scope>
    <source>
        <strain evidence="4 5">DSM 18929</strain>
    </source>
</reference>
<accession>A0A0R0BXZ7</accession>
<name>A0A0R0BXZ7_9GAMM</name>
<dbReference type="InterPro" id="IPR050595">
    <property type="entry name" value="Bact_response_regulator"/>
</dbReference>
<dbReference type="Pfam" id="PF00072">
    <property type="entry name" value="Response_reg"/>
    <property type="match status" value="1"/>
</dbReference>
<protein>
    <submittedName>
        <fullName evidence="4">Chemotaxis protein CheY</fullName>
    </submittedName>
</protein>
<evidence type="ECO:0000256" key="2">
    <source>
        <dbReference type="PROSITE-ProRule" id="PRU00169"/>
    </source>
</evidence>